<evidence type="ECO:0000259" key="2">
    <source>
        <dbReference type="Pfam" id="PF18050"/>
    </source>
</evidence>
<gene>
    <name evidence="3" type="ORF">DW099_01315</name>
</gene>
<comment type="caution">
    <text evidence="3">The sequence shown here is derived from an EMBL/GenBank/DDBJ whole genome shotgun (WGS) entry which is preliminary data.</text>
</comment>
<protein>
    <recommendedName>
        <fullName evidence="2">Cyclophilin-like domain-containing protein</fullName>
    </recommendedName>
</protein>
<proteinExistence type="predicted"/>
<dbReference type="PROSITE" id="PS51257">
    <property type="entry name" value="PROKAR_LIPOPROTEIN"/>
    <property type="match status" value="1"/>
</dbReference>
<reference evidence="3 4" key="1">
    <citation type="submission" date="2018-08" db="EMBL/GenBank/DDBJ databases">
        <title>A genome reference for cultivated species of the human gut microbiota.</title>
        <authorList>
            <person name="Zou Y."/>
            <person name="Xue W."/>
            <person name="Luo G."/>
        </authorList>
    </citation>
    <scope>NUCLEOTIDE SEQUENCE [LARGE SCALE GENOMIC DNA]</scope>
    <source>
        <strain evidence="3 4">AM07-24</strain>
    </source>
</reference>
<dbReference type="AlphaFoldDB" id="A0A415E644"/>
<keyword evidence="4" id="KW-1185">Reference proteome</keyword>
<dbReference type="Proteomes" id="UP000284841">
    <property type="component" value="Unassembled WGS sequence"/>
</dbReference>
<dbReference type="STRING" id="1776384.GCA_900086585_02540"/>
<dbReference type="Gene3D" id="2.40.100.20">
    <property type="match status" value="1"/>
</dbReference>
<evidence type="ECO:0000256" key="1">
    <source>
        <dbReference type="SAM" id="SignalP"/>
    </source>
</evidence>
<dbReference type="InterPro" id="IPR041183">
    <property type="entry name" value="Cyclophilin-like"/>
</dbReference>
<accession>A0A415E644</accession>
<organism evidence="3 4">
    <name type="scientific">Emergencia timonensis</name>
    <dbReference type="NCBI Taxonomy" id="1776384"/>
    <lineage>
        <taxon>Bacteria</taxon>
        <taxon>Bacillati</taxon>
        <taxon>Bacillota</taxon>
        <taxon>Clostridia</taxon>
        <taxon>Peptostreptococcales</taxon>
        <taxon>Anaerovoracaceae</taxon>
        <taxon>Emergencia</taxon>
    </lineage>
</organism>
<feature type="signal peptide" evidence="1">
    <location>
        <begin position="1"/>
        <end position="24"/>
    </location>
</feature>
<dbReference type="Pfam" id="PF18050">
    <property type="entry name" value="Cyclophil_like2"/>
    <property type="match status" value="1"/>
</dbReference>
<dbReference type="SUPFAM" id="SSF50891">
    <property type="entry name" value="Cyclophilin-like"/>
    <property type="match status" value="1"/>
</dbReference>
<name>A0A415E644_9FIRM</name>
<evidence type="ECO:0000313" key="3">
    <source>
        <dbReference type="EMBL" id="RHJ89241.1"/>
    </source>
</evidence>
<keyword evidence="1" id="KW-0732">Signal</keyword>
<dbReference type="RefSeq" id="WP_118333339.1">
    <property type="nucleotide sequence ID" value="NZ_AP025567.1"/>
</dbReference>
<evidence type="ECO:0000313" key="4">
    <source>
        <dbReference type="Proteomes" id="UP000284841"/>
    </source>
</evidence>
<feature type="chain" id="PRO_5039516233" description="Cyclophilin-like domain-containing protein" evidence="1">
    <location>
        <begin position="25"/>
        <end position="161"/>
    </location>
</feature>
<feature type="domain" description="Cyclophilin-like" evidence="2">
    <location>
        <begin position="56"/>
        <end position="157"/>
    </location>
</feature>
<dbReference type="EMBL" id="QRMS01000001">
    <property type="protein sequence ID" value="RHJ89241.1"/>
    <property type="molecule type" value="Genomic_DNA"/>
</dbReference>
<dbReference type="InterPro" id="IPR029000">
    <property type="entry name" value="Cyclophilin-like_dom_sf"/>
</dbReference>
<dbReference type="OrthoDB" id="9806505at2"/>
<sequence>MKKIISLLLCGTLLLLLFSCSGNSKQDSDDTSANQTWQSEENVTDALQIRVEGTAGENIVFQLNDSIAAKALYEQLPLSIQVENYSNNEKIFYSPNELDTSDAPLAEGPAGVLAYYAPWGNVVLFYGKCGGASGLYALGEAVSGADQIETLSGEIQVSRVK</sequence>